<evidence type="ECO:0000313" key="2">
    <source>
        <dbReference type="Proteomes" id="UP000535491"/>
    </source>
</evidence>
<name>A0A7W1WN96_9BACL</name>
<proteinExistence type="predicted"/>
<dbReference type="EMBL" id="JACEIQ010000001">
    <property type="protein sequence ID" value="MBA4492839.1"/>
    <property type="molecule type" value="Genomic_DNA"/>
</dbReference>
<dbReference type="Proteomes" id="UP000535491">
    <property type="component" value="Unassembled WGS sequence"/>
</dbReference>
<sequence length="48" mass="5433">MAIAILVELYKAAELEPDFGHRTFRPDPNHPQIEIGFCPGRQAIRKEG</sequence>
<dbReference type="AlphaFoldDB" id="A0A7W1WN96"/>
<comment type="caution">
    <text evidence="1">The sequence shown here is derived from an EMBL/GenBank/DDBJ whole genome shotgun (WGS) entry which is preliminary data.</text>
</comment>
<keyword evidence="2" id="KW-1185">Reference proteome</keyword>
<organism evidence="1 2">
    <name type="scientific">Paenactinomyces guangxiensis</name>
    <dbReference type="NCBI Taxonomy" id="1490290"/>
    <lineage>
        <taxon>Bacteria</taxon>
        <taxon>Bacillati</taxon>
        <taxon>Bacillota</taxon>
        <taxon>Bacilli</taxon>
        <taxon>Bacillales</taxon>
        <taxon>Thermoactinomycetaceae</taxon>
        <taxon>Paenactinomyces</taxon>
    </lineage>
</organism>
<accession>A0A7W1WN96</accession>
<evidence type="ECO:0000313" key="1">
    <source>
        <dbReference type="EMBL" id="MBA4492839.1"/>
    </source>
</evidence>
<reference evidence="1 2" key="1">
    <citation type="submission" date="2020-07" db="EMBL/GenBank/DDBJ databases">
        <authorList>
            <person name="Feng H."/>
        </authorList>
    </citation>
    <scope>NUCLEOTIDE SEQUENCE [LARGE SCALE GENOMIC DNA]</scope>
    <source>
        <strain evidence="2">s-10</strain>
    </source>
</reference>
<protein>
    <submittedName>
        <fullName evidence="1">Uncharacterized protein</fullName>
    </submittedName>
</protein>
<dbReference type="RefSeq" id="WP_181750070.1">
    <property type="nucleotide sequence ID" value="NZ_JACEIQ010000001.1"/>
</dbReference>
<gene>
    <name evidence="1" type="ORF">H1191_00740</name>
</gene>